<dbReference type="PANTHER" id="PTHR10010">
    <property type="entry name" value="SOLUTE CARRIER FAMILY 34 SODIUM PHOSPHATE , MEMBER 2-RELATED"/>
    <property type="match status" value="1"/>
</dbReference>
<organism evidence="8 9">
    <name type="scientific">Alsobacter ponti</name>
    <dbReference type="NCBI Taxonomy" id="2962936"/>
    <lineage>
        <taxon>Bacteria</taxon>
        <taxon>Pseudomonadati</taxon>
        <taxon>Pseudomonadota</taxon>
        <taxon>Alphaproteobacteria</taxon>
        <taxon>Hyphomicrobiales</taxon>
        <taxon>Alsobacteraceae</taxon>
        <taxon>Alsobacter</taxon>
    </lineage>
</organism>
<feature type="transmembrane region" description="Helical" evidence="6">
    <location>
        <begin position="244"/>
        <end position="263"/>
    </location>
</feature>
<dbReference type="Proteomes" id="UP001205890">
    <property type="component" value="Unassembled WGS sequence"/>
</dbReference>
<protein>
    <submittedName>
        <fullName evidence="8">Na/Pi cotransporter family protein</fullName>
    </submittedName>
</protein>
<evidence type="ECO:0000256" key="6">
    <source>
        <dbReference type="SAM" id="Phobius"/>
    </source>
</evidence>
<dbReference type="InterPro" id="IPR003841">
    <property type="entry name" value="Na/Pi_transpt"/>
</dbReference>
<feature type="domain" description="PhoU" evidence="7">
    <location>
        <begin position="450"/>
        <end position="529"/>
    </location>
</feature>
<dbReference type="InterPro" id="IPR038078">
    <property type="entry name" value="PhoU-like_sf"/>
</dbReference>
<evidence type="ECO:0000256" key="4">
    <source>
        <dbReference type="ARBA" id="ARBA00022989"/>
    </source>
</evidence>
<dbReference type="SUPFAM" id="SSF109755">
    <property type="entry name" value="PhoU-like"/>
    <property type="match status" value="1"/>
</dbReference>
<evidence type="ECO:0000256" key="2">
    <source>
        <dbReference type="ARBA" id="ARBA00022475"/>
    </source>
</evidence>
<feature type="transmembrane region" description="Helical" evidence="6">
    <location>
        <begin position="181"/>
        <end position="204"/>
    </location>
</feature>
<dbReference type="InterPro" id="IPR026022">
    <property type="entry name" value="PhoU_dom"/>
</dbReference>
<dbReference type="Pfam" id="PF02690">
    <property type="entry name" value="Na_Pi_cotrans"/>
    <property type="match status" value="2"/>
</dbReference>
<feature type="transmembrane region" description="Helical" evidence="6">
    <location>
        <begin position="110"/>
        <end position="127"/>
    </location>
</feature>
<keyword evidence="4 6" id="KW-1133">Transmembrane helix</keyword>
<accession>A0ABT1LH96</accession>
<gene>
    <name evidence="8" type="ORF">NK718_19970</name>
</gene>
<feature type="domain" description="PhoU" evidence="7">
    <location>
        <begin position="345"/>
        <end position="424"/>
    </location>
</feature>
<evidence type="ECO:0000313" key="8">
    <source>
        <dbReference type="EMBL" id="MCP8940809.1"/>
    </source>
</evidence>
<dbReference type="PANTHER" id="PTHR10010:SF46">
    <property type="entry name" value="SODIUM-DEPENDENT PHOSPHATE TRANSPORT PROTEIN 2B"/>
    <property type="match status" value="1"/>
</dbReference>
<keyword evidence="3 6" id="KW-0812">Transmembrane</keyword>
<evidence type="ECO:0000313" key="9">
    <source>
        <dbReference type="Proteomes" id="UP001205890"/>
    </source>
</evidence>
<reference evidence="8 9" key="1">
    <citation type="submission" date="2022-07" db="EMBL/GenBank/DDBJ databases">
        <authorList>
            <person name="Li W.-J."/>
            <person name="Deng Q.-Q."/>
        </authorList>
    </citation>
    <scope>NUCLEOTIDE SEQUENCE [LARGE SCALE GENOMIC DNA]</scope>
    <source>
        <strain evidence="8 9">SYSU M60028</strain>
    </source>
</reference>
<keyword evidence="5 6" id="KW-0472">Membrane</keyword>
<dbReference type="Pfam" id="PF01895">
    <property type="entry name" value="PhoU"/>
    <property type="match status" value="2"/>
</dbReference>
<dbReference type="EMBL" id="JANCLU010000027">
    <property type="protein sequence ID" value="MCP8940809.1"/>
    <property type="molecule type" value="Genomic_DNA"/>
</dbReference>
<dbReference type="NCBIfam" id="NF037997">
    <property type="entry name" value="Na_Pi_symport"/>
    <property type="match status" value="1"/>
</dbReference>
<keyword evidence="9" id="KW-1185">Reference proteome</keyword>
<dbReference type="Gene3D" id="1.20.58.220">
    <property type="entry name" value="Phosphate transport system protein phou homolog 2, domain 2"/>
    <property type="match status" value="1"/>
</dbReference>
<feature type="transmembrane region" description="Helical" evidence="6">
    <location>
        <begin position="6"/>
        <end position="24"/>
    </location>
</feature>
<feature type="transmembrane region" description="Helical" evidence="6">
    <location>
        <begin position="139"/>
        <end position="160"/>
    </location>
</feature>
<evidence type="ECO:0000256" key="1">
    <source>
        <dbReference type="ARBA" id="ARBA00004651"/>
    </source>
</evidence>
<dbReference type="RefSeq" id="WP_254745979.1">
    <property type="nucleotide sequence ID" value="NZ_JANCLU010000027.1"/>
</dbReference>
<feature type="transmembrane region" description="Helical" evidence="6">
    <location>
        <begin position="210"/>
        <end position="232"/>
    </location>
</feature>
<feature type="transmembrane region" description="Helical" evidence="6">
    <location>
        <begin position="51"/>
        <end position="77"/>
    </location>
</feature>
<comment type="subcellular location">
    <subcellularLocation>
        <location evidence="1">Cell membrane</location>
        <topology evidence="1">Multi-pass membrane protein</topology>
    </subcellularLocation>
</comment>
<comment type="caution">
    <text evidence="8">The sequence shown here is derived from an EMBL/GenBank/DDBJ whole genome shotgun (WGS) entry which is preliminary data.</text>
</comment>
<evidence type="ECO:0000256" key="5">
    <source>
        <dbReference type="ARBA" id="ARBA00023136"/>
    </source>
</evidence>
<evidence type="ECO:0000259" key="7">
    <source>
        <dbReference type="Pfam" id="PF01895"/>
    </source>
</evidence>
<sequence>MVHSGATVLTVTLIGSVALLIWGVRQVRLGVTRAFGAELRRLLAAASANRLMAFTAGGFISGLMQSSTATALLLGALAGRDLLTLPVALVMMLGADVGSTLAAQLFAFDIKWIWALLIAAGVFVAQSTEADKPRGLARIAIGLGVMLLALKEIGDAAAALRGSEVFRIVLGGLEGEPLMGVAIMAIVTWLSHSSLAMVLFIMSLVASGAIGAPLALAFVLGANIGGAFAPLVSLSGSPPAARRVPLGNLLMRFAVALPLLAVLGPLEQLVSEWAFFSPGRLVVVAHTAFNVLVALLFLPFTGLVARLCERMIPDAPADGSAPRHLDPNLLGSPSEALACAMREALEMGNQVAAMLRRVLDALESSDLRVARDIERMDDRVDTQFEAIKLYLVQITRAEMRDDESRRAVEILSFTTNLEHIGDIIDKNLMELVGKKVRKGMAFSPEGQEELRRFHALVLDTMALALNAFASRDPQLARRLVEDKVTIRTAERETLERHYARLRAGRVESMESSAVHLDFIRDLKRIHGHLAATAYPILEAIGELGESRLRQRDDEGAAEPLNPRPAAR</sequence>
<keyword evidence="2" id="KW-1003">Cell membrane</keyword>
<proteinExistence type="predicted"/>
<evidence type="ECO:0000256" key="3">
    <source>
        <dbReference type="ARBA" id="ARBA00022692"/>
    </source>
</evidence>
<name>A0ABT1LH96_9HYPH</name>
<feature type="transmembrane region" description="Helical" evidence="6">
    <location>
        <begin position="283"/>
        <end position="305"/>
    </location>
</feature>